<dbReference type="EMBL" id="JAFJYH010000022">
    <property type="protein sequence ID" value="KAG4424306.1"/>
    <property type="molecule type" value="Genomic_DNA"/>
</dbReference>
<organism evidence="3 4">
    <name type="scientific">Cadophora malorum</name>
    <dbReference type="NCBI Taxonomy" id="108018"/>
    <lineage>
        <taxon>Eukaryota</taxon>
        <taxon>Fungi</taxon>
        <taxon>Dikarya</taxon>
        <taxon>Ascomycota</taxon>
        <taxon>Pezizomycotina</taxon>
        <taxon>Leotiomycetes</taxon>
        <taxon>Helotiales</taxon>
        <taxon>Ploettnerulaceae</taxon>
        <taxon>Cadophora</taxon>
    </lineage>
</organism>
<gene>
    <name evidence="3" type="ORF">IFR04_002547</name>
</gene>
<feature type="region of interest" description="Disordered" evidence="1">
    <location>
        <begin position="125"/>
        <end position="151"/>
    </location>
</feature>
<evidence type="ECO:0000313" key="4">
    <source>
        <dbReference type="Proteomes" id="UP000664132"/>
    </source>
</evidence>
<sequence length="623" mass="67004">MNHRLLFHLTILAVLRTGDGQEFTQDFDTILSAHTVAPYCPDYYKADENFVACCSSNGLLTSGIGPGHVTLPACCWTAATCTGAAPPMYDWTIVNDEVSIITEAPLASAPASIPAVTTPPPVITTPQQTTGPAVSTQLPVSAPSSPPASKVPLPELCSDPKWTPSPENWEDANVDTELANWWTSTTAARGSATFVDWISQSFGDRSRNQQCGIGLIASCSMPDCQAFQAADGPRWVYFVRVSLVEMNTMFNNLKTATQDAETDLTAVLSGMAADFFPWKDPKTNFGKVLPVVQAVVCGGLSLIPGMRIVEDLGDLAVKRITRIVDTTKEMTSAGFSIAASKLGNVIKTSAEGMRTGFESWAKTLFNGEADVTGKTILAYLNSGRFTFDYNIPSSWLTQVFFQIQVSKLVNQQWSKDNSKVSSHTFVMCANATDSPCSDDSQFSENGRVCCLYSMDKKGEYVPPPALSKLVDPPYNISTSDITASSLHSYLSGRFEYDESTLATKIEESISVDQASSFLAQGAKFEGIWTLPVCDVGIHSDWVADYGAKMKPCCCGAACNEDKLFLEAAGLKEKGYARKGCATQLPGFNSSTKVSTGEGALLGFMILVKSTQSAIAAAHYCLVE</sequence>
<feature type="signal peptide" evidence="2">
    <location>
        <begin position="1"/>
        <end position="20"/>
    </location>
</feature>
<evidence type="ECO:0000256" key="2">
    <source>
        <dbReference type="SAM" id="SignalP"/>
    </source>
</evidence>
<dbReference type="OrthoDB" id="5383967at2759"/>
<dbReference type="AlphaFoldDB" id="A0A8H7WGH1"/>
<protein>
    <submittedName>
        <fullName evidence="3">Uncharacterized protein</fullName>
    </submittedName>
</protein>
<comment type="caution">
    <text evidence="3">The sequence shown here is derived from an EMBL/GenBank/DDBJ whole genome shotgun (WGS) entry which is preliminary data.</text>
</comment>
<keyword evidence="4" id="KW-1185">Reference proteome</keyword>
<reference evidence="3" key="1">
    <citation type="submission" date="2021-02" db="EMBL/GenBank/DDBJ databases">
        <title>Genome sequence Cadophora malorum strain M34.</title>
        <authorList>
            <person name="Stefanovic E."/>
            <person name="Vu D."/>
            <person name="Scully C."/>
            <person name="Dijksterhuis J."/>
            <person name="Roader J."/>
            <person name="Houbraken J."/>
        </authorList>
    </citation>
    <scope>NUCLEOTIDE SEQUENCE</scope>
    <source>
        <strain evidence="3">M34</strain>
    </source>
</reference>
<dbReference type="Proteomes" id="UP000664132">
    <property type="component" value="Unassembled WGS sequence"/>
</dbReference>
<accession>A0A8H7WGH1</accession>
<feature type="compositionally biased region" description="Low complexity" evidence="1">
    <location>
        <begin position="138"/>
        <end position="151"/>
    </location>
</feature>
<keyword evidence="2" id="KW-0732">Signal</keyword>
<evidence type="ECO:0000313" key="3">
    <source>
        <dbReference type="EMBL" id="KAG4424306.1"/>
    </source>
</evidence>
<evidence type="ECO:0000256" key="1">
    <source>
        <dbReference type="SAM" id="MobiDB-lite"/>
    </source>
</evidence>
<feature type="chain" id="PRO_5034401599" evidence="2">
    <location>
        <begin position="21"/>
        <end position="623"/>
    </location>
</feature>
<proteinExistence type="predicted"/>
<name>A0A8H7WGH1_9HELO</name>